<dbReference type="EMBL" id="CP001291">
    <property type="protein sequence ID" value="ACK68672.1"/>
    <property type="molecule type" value="Genomic_DNA"/>
</dbReference>
<dbReference type="eggNOG" id="COG2335">
    <property type="taxonomic scope" value="Bacteria"/>
</dbReference>
<sequence length="182" mass="19973">MKFLSAFGIFTACSLSLASLTGFILVAQAQQQPVRFICEQTVNPQDNQAYPTTYVVTDRGKIPVIRWNYEWFGNRNTVLQGRCQTVSSSLQAAYDNGSLNFITNTRSDGQPVICSTGRSLGSCVTILAAFRSSDQALEALLKLKEVLGGEIVRLPSPRFSPNSQMFISLDMDSFLANVSVDN</sequence>
<evidence type="ECO:0000313" key="2">
    <source>
        <dbReference type="EMBL" id="ACK68672.1"/>
    </source>
</evidence>
<keyword evidence="3" id="KW-1185">Reference proteome</keyword>
<feature type="chain" id="PRO_5002856362" evidence="1">
    <location>
        <begin position="30"/>
        <end position="182"/>
    </location>
</feature>
<accession>B7KAK0</accession>
<proteinExistence type="predicted"/>
<dbReference type="Proteomes" id="UP000002384">
    <property type="component" value="Chromosome"/>
</dbReference>
<dbReference type="KEGG" id="cyc:PCC7424_0203"/>
<dbReference type="STRING" id="65393.PCC7424_0203"/>
<dbReference type="OrthoDB" id="490444at2"/>
<dbReference type="HOGENOM" id="CLU_101369_1_0_3"/>
<organism evidence="2 3">
    <name type="scientific">Gloeothece citriformis (strain PCC 7424)</name>
    <name type="common">Cyanothece sp. (strain PCC 7424)</name>
    <dbReference type="NCBI Taxonomy" id="65393"/>
    <lineage>
        <taxon>Bacteria</taxon>
        <taxon>Bacillati</taxon>
        <taxon>Cyanobacteriota</taxon>
        <taxon>Cyanophyceae</taxon>
        <taxon>Oscillatoriophycideae</taxon>
        <taxon>Chroococcales</taxon>
        <taxon>Aphanothecaceae</taxon>
        <taxon>Gloeothece</taxon>
        <taxon>Gloeothece citriformis</taxon>
    </lineage>
</organism>
<evidence type="ECO:0000313" key="3">
    <source>
        <dbReference type="Proteomes" id="UP000002384"/>
    </source>
</evidence>
<keyword evidence="1" id="KW-0732">Signal</keyword>
<feature type="signal peptide" evidence="1">
    <location>
        <begin position="1"/>
        <end position="29"/>
    </location>
</feature>
<protein>
    <submittedName>
        <fullName evidence="2">Uncharacterized protein</fullName>
    </submittedName>
</protein>
<reference evidence="3" key="1">
    <citation type="journal article" date="2011" name="MBio">
        <title>Novel metabolic attributes of the genus Cyanothece, comprising a group of unicellular nitrogen-fixing Cyanobacteria.</title>
        <authorList>
            <person name="Bandyopadhyay A."/>
            <person name="Elvitigala T."/>
            <person name="Welsh E."/>
            <person name="Stockel J."/>
            <person name="Liberton M."/>
            <person name="Min H."/>
            <person name="Sherman L.A."/>
            <person name="Pakrasi H.B."/>
        </authorList>
    </citation>
    <scope>NUCLEOTIDE SEQUENCE [LARGE SCALE GENOMIC DNA]</scope>
    <source>
        <strain evidence="3">PCC 7424</strain>
    </source>
</reference>
<dbReference type="Pfam" id="PF14218">
    <property type="entry name" value="COP23"/>
    <property type="match status" value="1"/>
</dbReference>
<gene>
    <name evidence="2" type="ordered locus">PCC7424_0203</name>
</gene>
<evidence type="ECO:0000256" key="1">
    <source>
        <dbReference type="SAM" id="SignalP"/>
    </source>
</evidence>
<dbReference type="InterPro" id="IPR025478">
    <property type="entry name" value="COP23"/>
</dbReference>
<dbReference type="RefSeq" id="WP_012597622.1">
    <property type="nucleotide sequence ID" value="NC_011729.1"/>
</dbReference>
<dbReference type="AlphaFoldDB" id="B7KAK0"/>
<name>B7KAK0_GLOC7</name>